<dbReference type="InterPro" id="IPR033480">
    <property type="entry name" value="sCache_2"/>
</dbReference>
<dbReference type="STRING" id="115783.SAMN02745119_02480"/>
<keyword evidence="15" id="KW-1185">Reference proteome</keyword>
<dbReference type="CDD" id="cd16922">
    <property type="entry name" value="HATPase_EvgS-ArcB-TorS-like"/>
    <property type="match status" value="1"/>
</dbReference>
<feature type="modified residue" description="4-aspartylphosphate" evidence="10">
    <location>
        <position position="571"/>
    </location>
</feature>
<dbReference type="InterPro" id="IPR036890">
    <property type="entry name" value="HATPase_C_sf"/>
</dbReference>
<accession>A0A1T4QNW2</accession>
<evidence type="ECO:0000256" key="1">
    <source>
        <dbReference type="ARBA" id="ARBA00000085"/>
    </source>
</evidence>
<dbReference type="CDD" id="cd17546">
    <property type="entry name" value="REC_hyHK_CKI1_RcsC-like"/>
    <property type="match status" value="1"/>
</dbReference>
<dbReference type="PANTHER" id="PTHR45339">
    <property type="entry name" value="HYBRID SIGNAL TRANSDUCTION HISTIDINE KINASE J"/>
    <property type="match status" value="1"/>
</dbReference>
<dbReference type="InterPro" id="IPR011006">
    <property type="entry name" value="CheY-like_superfamily"/>
</dbReference>
<dbReference type="PROSITE" id="PS50109">
    <property type="entry name" value="HIS_KIN"/>
    <property type="match status" value="1"/>
</dbReference>
<dbReference type="Pfam" id="PF00072">
    <property type="entry name" value="Response_reg"/>
    <property type="match status" value="1"/>
</dbReference>
<keyword evidence="5 10" id="KW-0597">Phosphoprotein</keyword>
<dbReference type="PANTHER" id="PTHR45339:SF1">
    <property type="entry name" value="HYBRID SIGNAL TRANSDUCTION HISTIDINE KINASE J"/>
    <property type="match status" value="1"/>
</dbReference>
<dbReference type="SMART" id="SM00448">
    <property type="entry name" value="REC"/>
    <property type="match status" value="1"/>
</dbReference>
<sequence>MASRYWPHSWNLLTKIVAVNLVVLSVAFLALMFYVLPLYEDKLQLQRKQYIAELVDMAVGVVENCHRQEQNGQLTTAEAQQSALATLKVMSRDHGYFWIHDMQLKMVMHPYETNLDNQNLANYADPNGKKLFVEMNRLVAGSGAGYLEYLWPKPGQVRPVAKVSHVKLFAPWGWVIGSGMYLDDISNEVASLRHKVYLIVGLVLMLITGFSLVVAIRIKKPLQQALALLQDIPEQYRPVQGAVVLDESNRLLRGMVNLVTSLKASKEQAEAASAAKGRFLAQMSHEIRTPMNAINGLTELALDQVHSPQQRELLEGISHAASHLLSLVNQVLDFSKLEAGTVELEQIAFDVRQTITATLLPFSVRMRSKGISFETVLADDLPALVVADPTRLRQVLVNLVGNAVKFTRQGRIEVTVDKDEHVGGHCKLHIMVRDTGIGIPQEKIDQIFAPYTQAAASTTREFGGTGLGLSIVKQLLEAMQGMITVESKPGEGTSFYVTVPVAIPDHQEQTGCAEMQDVVAQRVLLAEDNEINRLMLTKLLEKSGHSVDAVPDGKAAIEQWKSGTYTLILMDIQMPEMDGLEATRIIRSLEAGQGGHIPIIAMTGQDSPEDAENCYQAGMDLHLKKPVQLCELIAAMARVVK</sequence>
<dbReference type="SMART" id="SM01049">
    <property type="entry name" value="Cache_2"/>
    <property type="match status" value="1"/>
</dbReference>
<organism evidence="14 15">
    <name type="scientific">Trichlorobacter thiogenes</name>
    <dbReference type="NCBI Taxonomy" id="115783"/>
    <lineage>
        <taxon>Bacteria</taxon>
        <taxon>Pseudomonadati</taxon>
        <taxon>Thermodesulfobacteriota</taxon>
        <taxon>Desulfuromonadia</taxon>
        <taxon>Geobacterales</taxon>
        <taxon>Geobacteraceae</taxon>
        <taxon>Trichlorobacter</taxon>
    </lineage>
</organism>
<feature type="transmembrane region" description="Helical" evidence="11">
    <location>
        <begin position="12"/>
        <end position="39"/>
    </location>
</feature>
<feature type="domain" description="Response regulatory" evidence="13">
    <location>
        <begin position="522"/>
        <end position="640"/>
    </location>
</feature>
<keyword evidence="7 11" id="KW-1133">Transmembrane helix</keyword>
<evidence type="ECO:0000313" key="15">
    <source>
        <dbReference type="Proteomes" id="UP000190102"/>
    </source>
</evidence>
<evidence type="ECO:0000256" key="6">
    <source>
        <dbReference type="ARBA" id="ARBA00022692"/>
    </source>
</evidence>
<dbReference type="InterPro" id="IPR036097">
    <property type="entry name" value="HisK_dim/P_sf"/>
</dbReference>
<dbReference type="FunFam" id="3.30.565.10:FF:000078">
    <property type="entry name" value="Two-component sensor histidine kinase"/>
    <property type="match status" value="1"/>
</dbReference>
<dbReference type="SMART" id="SM00387">
    <property type="entry name" value="HATPase_c"/>
    <property type="match status" value="1"/>
</dbReference>
<dbReference type="SUPFAM" id="SSF47384">
    <property type="entry name" value="Homodimeric domain of signal transducing histidine kinase"/>
    <property type="match status" value="1"/>
</dbReference>
<proteinExistence type="predicted"/>
<dbReference type="InterPro" id="IPR001789">
    <property type="entry name" value="Sig_transdc_resp-reg_receiver"/>
</dbReference>
<keyword evidence="9 11" id="KW-0472">Membrane</keyword>
<dbReference type="Proteomes" id="UP000190102">
    <property type="component" value="Unassembled WGS sequence"/>
</dbReference>
<feature type="transmembrane region" description="Helical" evidence="11">
    <location>
        <begin position="196"/>
        <end position="216"/>
    </location>
</feature>
<dbReference type="SUPFAM" id="SSF55874">
    <property type="entry name" value="ATPase domain of HSP90 chaperone/DNA topoisomerase II/histidine kinase"/>
    <property type="match status" value="1"/>
</dbReference>
<dbReference type="Gene3D" id="3.30.450.20">
    <property type="entry name" value="PAS domain"/>
    <property type="match status" value="1"/>
</dbReference>
<reference evidence="15" key="1">
    <citation type="submission" date="2017-02" db="EMBL/GenBank/DDBJ databases">
        <authorList>
            <person name="Varghese N."/>
            <person name="Submissions S."/>
        </authorList>
    </citation>
    <scope>NUCLEOTIDE SEQUENCE [LARGE SCALE GENOMIC DNA]</scope>
    <source>
        <strain evidence="15">ATCC BAA-34</strain>
    </source>
</reference>
<evidence type="ECO:0000313" key="14">
    <source>
        <dbReference type="EMBL" id="SKA05384.1"/>
    </source>
</evidence>
<comment type="subcellular location">
    <subcellularLocation>
        <location evidence="2">Cell membrane</location>
        <topology evidence="2">Multi-pass membrane protein</topology>
    </subcellularLocation>
</comment>
<evidence type="ECO:0000256" key="2">
    <source>
        <dbReference type="ARBA" id="ARBA00004651"/>
    </source>
</evidence>
<dbReference type="InterPro" id="IPR003594">
    <property type="entry name" value="HATPase_dom"/>
</dbReference>
<evidence type="ECO:0000256" key="10">
    <source>
        <dbReference type="PROSITE-ProRule" id="PRU00169"/>
    </source>
</evidence>
<dbReference type="InterPro" id="IPR003661">
    <property type="entry name" value="HisK_dim/P_dom"/>
</dbReference>
<comment type="catalytic activity">
    <reaction evidence="1">
        <text>ATP + protein L-histidine = ADP + protein N-phospho-L-histidine.</text>
        <dbReference type="EC" id="2.7.13.3"/>
    </reaction>
</comment>
<gene>
    <name evidence="14" type="ORF">SAMN02745119_02480</name>
</gene>
<evidence type="ECO:0000256" key="3">
    <source>
        <dbReference type="ARBA" id="ARBA00012438"/>
    </source>
</evidence>
<dbReference type="Gene3D" id="3.30.565.10">
    <property type="entry name" value="Histidine kinase-like ATPase, C-terminal domain"/>
    <property type="match status" value="1"/>
</dbReference>
<dbReference type="SMART" id="SM00388">
    <property type="entry name" value="HisKA"/>
    <property type="match status" value="1"/>
</dbReference>
<dbReference type="RefSeq" id="WP_078790742.1">
    <property type="nucleotide sequence ID" value="NZ_FUWR01000014.1"/>
</dbReference>
<evidence type="ECO:0000256" key="5">
    <source>
        <dbReference type="ARBA" id="ARBA00022553"/>
    </source>
</evidence>
<keyword evidence="14" id="KW-0418">Kinase</keyword>
<keyword evidence="14" id="KW-0808">Transferase</keyword>
<dbReference type="CDD" id="cd00082">
    <property type="entry name" value="HisKA"/>
    <property type="match status" value="1"/>
</dbReference>
<dbReference type="OrthoDB" id="5378360at2"/>
<keyword evidence="4" id="KW-1003">Cell membrane</keyword>
<protein>
    <recommendedName>
        <fullName evidence="3">histidine kinase</fullName>
        <ecNumber evidence="3">2.7.13.3</ecNumber>
    </recommendedName>
</protein>
<dbReference type="Pfam" id="PF17200">
    <property type="entry name" value="sCache_2"/>
    <property type="match status" value="1"/>
</dbReference>
<evidence type="ECO:0000256" key="8">
    <source>
        <dbReference type="ARBA" id="ARBA00023012"/>
    </source>
</evidence>
<keyword evidence="8" id="KW-0902">Two-component regulatory system</keyword>
<dbReference type="GO" id="GO:0005886">
    <property type="term" value="C:plasma membrane"/>
    <property type="evidence" value="ECO:0007669"/>
    <property type="project" value="UniProtKB-SubCell"/>
</dbReference>
<dbReference type="PROSITE" id="PS50110">
    <property type="entry name" value="RESPONSE_REGULATORY"/>
    <property type="match status" value="1"/>
</dbReference>
<evidence type="ECO:0000256" key="4">
    <source>
        <dbReference type="ARBA" id="ARBA00022475"/>
    </source>
</evidence>
<dbReference type="Pfam" id="PF02518">
    <property type="entry name" value="HATPase_c"/>
    <property type="match status" value="1"/>
</dbReference>
<dbReference type="Gene3D" id="1.10.287.130">
    <property type="match status" value="1"/>
</dbReference>
<name>A0A1T4QNW2_9BACT</name>
<dbReference type="InterPro" id="IPR004358">
    <property type="entry name" value="Sig_transdc_His_kin-like_C"/>
</dbReference>
<evidence type="ECO:0000256" key="7">
    <source>
        <dbReference type="ARBA" id="ARBA00022989"/>
    </source>
</evidence>
<dbReference type="EMBL" id="FUWR01000014">
    <property type="protein sequence ID" value="SKA05384.1"/>
    <property type="molecule type" value="Genomic_DNA"/>
</dbReference>
<dbReference type="Pfam" id="PF00512">
    <property type="entry name" value="HisKA"/>
    <property type="match status" value="1"/>
</dbReference>
<dbReference type="AlphaFoldDB" id="A0A1T4QNW2"/>
<dbReference type="GO" id="GO:0000155">
    <property type="term" value="F:phosphorelay sensor kinase activity"/>
    <property type="evidence" value="ECO:0007669"/>
    <property type="project" value="InterPro"/>
</dbReference>
<dbReference type="PRINTS" id="PR00344">
    <property type="entry name" value="BCTRLSENSOR"/>
</dbReference>
<evidence type="ECO:0000259" key="12">
    <source>
        <dbReference type="PROSITE" id="PS50109"/>
    </source>
</evidence>
<dbReference type="EC" id="2.7.13.3" evidence="3"/>
<evidence type="ECO:0000259" key="13">
    <source>
        <dbReference type="PROSITE" id="PS50110"/>
    </source>
</evidence>
<keyword evidence="6 11" id="KW-0812">Transmembrane</keyword>
<dbReference type="Gene3D" id="3.40.50.2300">
    <property type="match status" value="1"/>
</dbReference>
<dbReference type="SUPFAM" id="SSF52172">
    <property type="entry name" value="CheY-like"/>
    <property type="match status" value="1"/>
</dbReference>
<evidence type="ECO:0000256" key="9">
    <source>
        <dbReference type="ARBA" id="ARBA00023136"/>
    </source>
</evidence>
<evidence type="ECO:0000256" key="11">
    <source>
        <dbReference type="SAM" id="Phobius"/>
    </source>
</evidence>
<dbReference type="InterPro" id="IPR005467">
    <property type="entry name" value="His_kinase_dom"/>
</dbReference>
<feature type="domain" description="Histidine kinase" evidence="12">
    <location>
        <begin position="282"/>
        <end position="503"/>
    </location>
</feature>